<feature type="region of interest" description="Disordered" evidence="1">
    <location>
        <begin position="23"/>
        <end position="59"/>
    </location>
</feature>
<feature type="compositionally biased region" description="Basic and acidic residues" evidence="1">
    <location>
        <begin position="43"/>
        <end position="52"/>
    </location>
</feature>
<feature type="domain" description="AAA+ ATPase" evidence="2">
    <location>
        <begin position="612"/>
        <end position="801"/>
    </location>
</feature>
<feature type="compositionally biased region" description="Polar residues" evidence="1">
    <location>
        <begin position="330"/>
        <end position="346"/>
    </location>
</feature>
<dbReference type="GO" id="GO:0003677">
    <property type="term" value="F:DNA binding"/>
    <property type="evidence" value="ECO:0007669"/>
    <property type="project" value="TreeGrafter"/>
</dbReference>
<dbReference type="SUPFAM" id="SSF52540">
    <property type="entry name" value="P-loop containing nucleoside triphosphate hydrolases"/>
    <property type="match status" value="1"/>
</dbReference>
<feature type="compositionally biased region" description="Polar residues" evidence="1">
    <location>
        <begin position="29"/>
        <end position="38"/>
    </location>
</feature>
<dbReference type="GO" id="GO:0016887">
    <property type="term" value="F:ATP hydrolysis activity"/>
    <property type="evidence" value="ECO:0007669"/>
    <property type="project" value="InterPro"/>
</dbReference>
<proteinExistence type="predicted"/>
<accession>A0A545VQI6</accession>
<dbReference type="InterPro" id="IPR003959">
    <property type="entry name" value="ATPase_AAA_core"/>
</dbReference>
<feature type="region of interest" description="Disordered" evidence="1">
    <location>
        <begin position="216"/>
        <end position="235"/>
    </location>
</feature>
<dbReference type="Pfam" id="PF00004">
    <property type="entry name" value="AAA"/>
    <property type="match status" value="1"/>
</dbReference>
<feature type="compositionally biased region" description="Basic and acidic residues" evidence="1">
    <location>
        <begin position="711"/>
        <end position="720"/>
    </location>
</feature>
<keyword evidence="4" id="KW-1185">Reference proteome</keyword>
<sequence length="1210" mass="133175">MAMADESVGNSASRKLHPLFVKHPAFASPEQTTFLATTTDEEREPKRAKTDNHTPPQRSDYLNTLPTYCNHPRPDAAVSSQQFQQPPGQPLDRLIVHQQHSMMSFVNAPPPGNAPLPYCPVSRPSAPSTNGGSCAISANHFIPPSQSALPVDYAETPKPQASLLQAPTTQAPLPMAPAHHLDDSAQTPLSESSTNQAAPAAATPQEKAPLPKVLMYNKGTGTLGSPPKPKPPRHHSRIVLIKYGQNAEDRKRISDKICRILSGQLRIEPTSKGTERKPRKTKERLPQAAVKTTHPFFAKEPRPEPQMNSEKKRNTVFMATPVSPRKPRNGFTSTKGPSFGVRSSGTKVPGAKHPLWPPHGFSHIRGTEQLAPSPASVPVNRLKKKSKGQTVSITSHESVLGLLSRRLNVADVKSSLPKNDNLFTPPPDELRLPTRHFESGPKLARRIRSEIRTKVPSLTVAGRDPDEDDLAQEPSEALHPIIERHWQALARQLSAFDQSTCESMSWVTKYAPATAAEVLQPGREVALLKQWLEMLRVQGVESAADGSAKSKGEPKKKKRKSKLDGFIVDSEDESGEMNELSDLEDQPPNAKRRSRPSVVRSLDLAGKDPSKLANTILISGPHGSGKSASVYAVAKELGFEVFEINSSTRRSGKDILERVGDMTRNHLVQHHRTETLDSAEVTGSETDAGKQGMMTSFFKPKAAAERKKKYPDKARADADGGPRNPSSKSQKQSLILLEEVDILFEEDKQFWASLQSLMAQSKRPFILTCNDESAVPMNTLNLHGIFRFLPPSEHLAVDTCLLIAANEGHALKRDAVQALYRCRDYDLRGTITDLQFWCQIGVGDRRGGHDWFYQRWPKGVDLDKQGQVVRVISGDTYQTGMGWLSRDRLVNAPNTQLMEQEAAEQAWQFWRRDLSDSHGPKDLNTMSAATSAGSMSRKQRLRILEAYTDYHDTLSCADICAAGVLGADLDEMLDPTRPEMPVATRDDFTIAQALLEADPLEPHFCSRVAISSALSAFALGILKNSALGLLPSASVASDGPYGEHKTTAFLADMSERDNRKLTRYDVAVAFDPIAVSPKAVASMSLDPSVFDRTMTMIVVEVAPWVRGIVHYDDQLMQDRQRLSELLGEGGRRKRMRTTRSAYSALEGGERRTTRKERYFGDCLSTEAVMHTAGRDWQHAVPLGERLAETDDDLASSPIPVESTGGVTLGM</sequence>
<dbReference type="GO" id="GO:0005524">
    <property type="term" value="F:ATP binding"/>
    <property type="evidence" value="ECO:0007669"/>
    <property type="project" value="InterPro"/>
</dbReference>
<dbReference type="Proteomes" id="UP000315783">
    <property type="component" value="Unassembled WGS sequence"/>
</dbReference>
<dbReference type="InterPro" id="IPR027417">
    <property type="entry name" value="P-loop_NTPase"/>
</dbReference>
<dbReference type="STRING" id="43265.A0A545VQI6"/>
<name>A0A545VQI6_9HYPO</name>
<dbReference type="SMART" id="SM00382">
    <property type="entry name" value="AAA"/>
    <property type="match status" value="1"/>
</dbReference>
<evidence type="ECO:0000256" key="1">
    <source>
        <dbReference type="SAM" id="MobiDB-lite"/>
    </source>
</evidence>
<dbReference type="InterPro" id="IPR003593">
    <property type="entry name" value="AAA+_ATPase"/>
</dbReference>
<feature type="compositionally biased region" description="Low complexity" evidence="1">
    <location>
        <begin position="197"/>
        <end position="208"/>
    </location>
</feature>
<feature type="region of interest" description="Disordered" evidence="1">
    <location>
        <begin position="1190"/>
        <end position="1210"/>
    </location>
</feature>
<organism evidence="3 4">
    <name type="scientific">Cordyceps javanica</name>
    <dbReference type="NCBI Taxonomy" id="43265"/>
    <lineage>
        <taxon>Eukaryota</taxon>
        <taxon>Fungi</taxon>
        <taxon>Dikarya</taxon>
        <taxon>Ascomycota</taxon>
        <taxon>Pezizomycotina</taxon>
        <taxon>Sordariomycetes</taxon>
        <taxon>Hypocreomycetidae</taxon>
        <taxon>Hypocreales</taxon>
        <taxon>Cordycipitaceae</taxon>
        <taxon>Cordyceps</taxon>
    </lineage>
</organism>
<comment type="caution">
    <text evidence="3">The sequence shown here is derived from an EMBL/GenBank/DDBJ whole genome shotgun (WGS) entry which is preliminary data.</text>
</comment>
<feature type="compositionally biased region" description="Acidic residues" evidence="1">
    <location>
        <begin position="569"/>
        <end position="585"/>
    </location>
</feature>
<feature type="region of interest" description="Disordered" evidence="1">
    <location>
        <begin position="701"/>
        <end position="731"/>
    </location>
</feature>
<dbReference type="PANTHER" id="PTHR23389:SF21">
    <property type="entry name" value="ATPASE FAMILY AAA DOMAIN-CONTAINING PROTEIN 5"/>
    <property type="match status" value="1"/>
</dbReference>
<dbReference type="PANTHER" id="PTHR23389">
    <property type="entry name" value="CHROMOSOME TRANSMISSION FIDELITY FACTOR 18"/>
    <property type="match status" value="1"/>
</dbReference>
<dbReference type="GO" id="GO:0005634">
    <property type="term" value="C:nucleus"/>
    <property type="evidence" value="ECO:0007669"/>
    <property type="project" value="TreeGrafter"/>
</dbReference>
<evidence type="ECO:0000313" key="4">
    <source>
        <dbReference type="Proteomes" id="UP000315783"/>
    </source>
</evidence>
<feature type="compositionally biased region" description="Polar residues" evidence="1">
    <location>
        <begin position="184"/>
        <end position="196"/>
    </location>
</feature>
<feature type="region of interest" description="Disordered" evidence="1">
    <location>
        <begin position="542"/>
        <end position="605"/>
    </location>
</feature>
<evidence type="ECO:0000313" key="3">
    <source>
        <dbReference type="EMBL" id="TQV91979.1"/>
    </source>
</evidence>
<protein>
    <submittedName>
        <fullName evidence="3">ATPase, AAA-type, core</fullName>
    </submittedName>
</protein>
<dbReference type="EMBL" id="SPUK01000017">
    <property type="protein sequence ID" value="TQV91979.1"/>
    <property type="molecule type" value="Genomic_DNA"/>
</dbReference>
<dbReference type="Gene3D" id="3.40.50.300">
    <property type="entry name" value="P-loop containing nucleotide triphosphate hydrolases"/>
    <property type="match status" value="1"/>
</dbReference>
<reference evidence="3 4" key="1">
    <citation type="journal article" date="2019" name="Appl. Microbiol. Biotechnol.">
        <title>Genome sequence of Isaria javanica and comparative genome analysis insights into family S53 peptidase evolution in fungal entomopathogens.</title>
        <authorList>
            <person name="Lin R."/>
            <person name="Zhang X."/>
            <person name="Xin B."/>
            <person name="Zou M."/>
            <person name="Gao Y."/>
            <person name="Qin F."/>
            <person name="Hu Q."/>
            <person name="Xie B."/>
            <person name="Cheng X."/>
        </authorList>
    </citation>
    <scope>NUCLEOTIDE SEQUENCE [LARGE SCALE GENOMIC DNA]</scope>
    <source>
        <strain evidence="3 4">IJ1G</strain>
    </source>
</reference>
<dbReference type="AlphaFoldDB" id="A0A545VQI6"/>
<evidence type="ECO:0000259" key="2">
    <source>
        <dbReference type="SMART" id="SM00382"/>
    </source>
</evidence>
<gene>
    <name evidence="3" type="ORF">IF1G_09564</name>
</gene>
<feature type="region of interest" description="Disordered" evidence="1">
    <location>
        <begin position="320"/>
        <end position="383"/>
    </location>
</feature>
<dbReference type="OrthoDB" id="9996895at2759"/>
<feature type="region of interest" description="Disordered" evidence="1">
    <location>
        <begin position="172"/>
        <end position="211"/>
    </location>
</feature>